<dbReference type="AlphaFoldDB" id="B0MJD4"/>
<feature type="binding site" evidence="5">
    <location>
        <position position="190"/>
    </location>
    <ligand>
        <name>molybdate</name>
        <dbReference type="ChEBI" id="CHEBI:36264"/>
    </ligand>
</feature>
<dbReference type="GO" id="GO:1901359">
    <property type="term" value="F:tungstate binding"/>
    <property type="evidence" value="ECO:0007669"/>
    <property type="project" value="UniProtKB-ARBA"/>
</dbReference>
<dbReference type="InterPro" id="IPR005950">
    <property type="entry name" value="ModA"/>
</dbReference>
<proteinExistence type="inferred from homology"/>
<dbReference type="eggNOG" id="COG0725">
    <property type="taxonomic scope" value="Bacteria"/>
</dbReference>
<evidence type="ECO:0000256" key="4">
    <source>
        <dbReference type="ARBA" id="ARBA00022729"/>
    </source>
</evidence>
<sequence>MKYRRIHDKMKKQIFVMLTAAVLGAAVLSGCSSKGKNAAEKKTVTLTISAAASLTDVTKDIAEKYKEKEPNVELRFSYGSSGALQTQIEEGADADVFMSAAQKQMDALSKKNLISKKSRTDLLENKLVLIVPKGSQTSIKTFEDLADSSVKKVALGEPKAVPVGQYSEGVFQKLGILDKIKKKANYGSDVRQVLTWVESGEVDCGVVYMTDAKISKKVKVVCEAPKKAADPVIYPVAVLEDSRHQKEAQKFADYLKTDEILKLFESYGFQRIK</sequence>
<accession>B0MJD4</accession>
<keyword evidence="7" id="KW-1185">Reference proteome</keyword>
<evidence type="ECO:0000256" key="1">
    <source>
        <dbReference type="ARBA" id="ARBA00009175"/>
    </source>
</evidence>
<dbReference type="PIRSF" id="PIRSF004846">
    <property type="entry name" value="ModA"/>
    <property type="match status" value="1"/>
</dbReference>
<dbReference type="PANTHER" id="PTHR30632:SF0">
    <property type="entry name" value="SULFATE-BINDING PROTEIN"/>
    <property type="match status" value="1"/>
</dbReference>
<dbReference type="CDD" id="cd13537">
    <property type="entry name" value="PBP2_YvgL_like"/>
    <property type="match status" value="1"/>
</dbReference>
<comment type="caution">
    <text evidence="6">The sequence shown here is derived from an EMBL/GenBank/DDBJ whole genome shotgun (WGS) entry which is preliminary data.</text>
</comment>
<dbReference type="HOGENOM" id="CLU_065520_3_1_9"/>
<evidence type="ECO:0000313" key="7">
    <source>
        <dbReference type="Proteomes" id="UP000004935"/>
    </source>
</evidence>
<organism evidence="6 7">
    <name type="scientific">Anaerostipes caccae (strain DSM 14662 / CCUG 47493 / JCM 13470 / NCIMB 13811 / L1-92)</name>
    <dbReference type="NCBI Taxonomy" id="411490"/>
    <lineage>
        <taxon>Bacteria</taxon>
        <taxon>Bacillati</taxon>
        <taxon>Bacillota</taxon>
        <taxon>Clostridia</taxon>
        <taxon>Lachnospirales</taxon>
        <taxon>Lachnospiraceae</taxon>
        <taxon>Anaerostipes</taxon>
    </lineage>
</organism>
<dbReference type="InterPro" id="IPR050682">
    <property type="entry name" value="ModA/WtpA"/>
</dbReference>
<name>B0MJD4_ANACD</name>
<comment type="similarity">
    <text evidence="1">Belongs to the bacterial solute-binding protein ModA family.</text>
</comment>
<feature type="binding site" evidence="5">
    <location>
        <position position="81"/>
    </location>
    <ligand>
        <name>molybdate</name>
        <dbReference type="ChEBI" id="CHEBI:36264"/>
    </ligand>
</feature>
<gene>
    <name evidence="6" type="primary">modA</name>
    <name evidence="6" type="ORF">ANACAC_03746</name>
</gene>
<keyword evidence="2 5" id="KW-0500">Molybdenum</keyword>
<dbReference type="PANTHER" id="PTHR30632">
    <property type="entry name" value="MOLYBDATE-BINDING PERIPLASMIC PROTEIN"/>
    <property type="match status" value="1"/>
</dbReference>
<dbReference type="FunFam" id="3.40.190.10:FF:000035">
    <property type="entry name" value="Molybdate ABC transporter substrate-binding protein"/>
    <property type="match status" value="1"/>
</dbReference>
<dbReference type="Pfam" id="PF13531">
    <property type="entry name" value="SBP_bac_11"/>
    <property type="match status" value="1"/>
</dbReference>
<evidence type="ECO:0000313" key="6">
    <source>
        <dbReference type="EMBL" id="EDR95716.1"/>
    </source>
</evidence>
<feature type="binding site" evidence="5">
    <location>
        <position position="53"/>
    </location>
    <ligand>
        <name>molybdate</name>
        <dbReference type="ChEBI" id="CHEBI:36264"/>
    </ligand>
</feature>
<evidence type="ECO:0000256" key="2">
    <source>
        <dbReference type="ARBA" id="ARBA00022505"/>
    </source>
</evidence>
<protein>
    <submittedName>
        <fullName evidence="6">Molybdate ABC transporter, periplasmic molybdate-binding protein</fullName>
    </submittedName>
</protein>
<dbReference type="GO" id="GO:0015689">
    <property type="term" value="P:molybdate ion transport"/>
    <property type="evidence" value="ECO:0007669"/>
    <property type="project" value="InterPro"/>
</dbReference>
<dbReference type="SUPFAM" id="SSF53850">
    <property type="entry name" value="Periplasmic binding protein-like II"/>
    <property type="match status" value="1"/>
</dbReference>
<dbReference type="PROSITE" id="PS51257">
    <property type="entry name" value="PROKAR_LIPOPROTEIN"/>
    <property type="match status" value="1"/>
</dbReference>
<evidence type="ECO:0000256" key="3">
    <source>
        <dbReference type="ARBA" id="ARBA00022723"/>
    </source>
</evidence>
<feature type="binding site" evidence="5">
    <location>
        <position position="208"/>
    </location>
    <ligand>
        <name>molybdate</name>
        <dbReference type="ChEBI" id="CHEBI:36264"/>
    </ligand>
</feature>
<evidence type="ECO:0000256" key="5">
    <source>
        <dbReference type="PIRSR" id="PIRSR004846-1"/>
    </source>
</evidence>
<reference evidence="6" key="1">
    <citation type="submission" date="2007-11" db="EMBL/GenBank/DDBJ databases">
        <authorList>
            <person name="Fulton L."/>
            <person name="Clifton S."/>
            <person name="Fulton B."/>
            <person name="Xu J."/>
            <person name="Minx P."/>
            <person name="Pepin K.H."/>
            <person name="Johnson M."/>
            <person name="Thiruvilangam P."/>
            <person name="Bhonagiri V."/>
            <person name="Nash W.E."/>
            <person name="Mardis E.R."/>
            <person name="Wilson R.K."/>
        </authorList>
    </citation>
    <scope>NUCLEOTIDE SEQUENCE [LARGE SCALE GENOMIC DNA]</scope>
    <source>
        <strain evidence="6">DSM 14662</strain>
    </source>
</reference>
<dbReference type="STRING" id="411490.ANACAC_03746"/>
<dbReference type="GO" id="GO:0030973">
    <property type="term" value="F:molybdate ion binding"/>
    <property type="evidence" value="ECO:0007669"/>
    <property type="project" value="TreeGrafter"/>
</dbReference>
<reference evidence="6" key="2">
    <citation type="submission" date="2013-11" db="EMBL/GenBank/DDBJ databases">
        <title>Draft genome sequence of Anaerostipes caccae (DSM 14662).</title>
        <authorList>
            <person name="Sudarsanam P."/>
            <person name="Ley R."/>
            <person name="Guruge J."/>
            <person name="Turnbaugh P.J."/>
            <person name="Mahowald M."/>
            <person name="Liep D."/>
            <person name="Gordon J."/>
        </authorList>
    </citation>
    <scope>NUCLEOTIDE SEQUENCE</scope>
    <source>
        <strain evidence="6">DSM 14662</strain>
    </source>
</reference>
<dbReference type="NCBIfam" id="TIGR01256">
    <property type="entry name" value="modA"/>
    <property type="match status" value="1"/>
</dbReference>
<keyword evidence="3 5" id="KW-0479">Metal-binding</keyword>
<keyword evidence="4" id="KW-0732">Signal</keyword>
<dbReference type="InterPro" id="IPR041879">
    <property type="entry name" value="YvgL-like_PBP2"/>
</dbReference>
<dbReference type="EMBL" id="ABAX03000039">
    <property type="protein sequence ID" value="EDR95716.1"/>
    <property type="molecule type" value="Genomic_DNA"/>
</dbReference>
<dbReference type="Proteomes" id="UP000004935">
    <property type="component" value="Unassembled WGS sequence"/>
</dbReference>
<dbReference type="GO" id="GO:0046872">
    <property type="term" value="F:metal ion binding"/>
    <property type="evidence" value="ECO:0007669"/>
    <property type="project" value="UniProtKB-KW"/>
</dbReference>
<dbReference type="Gene3D" id="3.40.190.10">
    <property type="entry name" value="Periplasmic binding protein-like II"/>
    <property type="match status" value="2"/>
</dbReference>